<evidence type="ECO:0000256" key="1">
    <source>
        <dbReference type="SAM" id="MobiDB-lite"/>
    </source>
</evidence>
<accession>A0ABV9U8T2</accession>
<keyword evidence="3" id="KW-1185">Reference proteome</keyword>
<name>A0ABV9U8T2_9ACTN</name>
<dbReference type="Proteomes" id="UP001595872">
    <property type="component" value="Unassembled WGS sequence"/>
</dbReference>
<evidence type="ECO:0000313" key="3">
    <source>
        <dbReference type="Proteomes" id="UP001595872"/>
    </source>
</evidence>
<reference evidence="3" key="1">
    <citation type="journal article" date="2019" name="Int. J. Syst. Evol. Microbiol.">
        <title>The Global Catalogue of Microorganisms (GCM) 10K type strain sequencing project: providing services to taxonomists for standard genome sequencing and annotation.</title>
        <authorList>
            <consortium name="The Broad Institute Genomics Platform"/>
            <consortium name="The Broad Institute Genome Sequencing Center for Infectious Disease"/>
            <person name="Wu L."/>
            <person name="Ma J."/>
        </authorList>
    </citation>
    <scope>NUCLEOTIDE SEQUENCE [LARGE SCALE GENOMIC DNA]</scope>
    <source>
        <strain evidence="3">KLKA75</strain>
    </source>
</reference>
<dbReference type="EMBL" id="JBHSIT010000012">
    <property type="protein sequence ID" value="MFC4912304.1"/>
    <property type="molecule type" value="Genomic_DNA"/>
</dbReference>
<sequence length="133" mass="14081">MPTHGPNDPDATPSELAEIVTDAVIGEHMGCGTVTETLALVALKARQESDIARERVSLVHRAYRAAMARAGYNERSAKYVAGLAVAILEEPRLLDILNLADVVTWDTLAGLGDDQSDQDDTGPANAGSDHGDE</sequence>
<feature type="region of interest" description="Disordered" evidence="1">
    <location>
        <begin position="110"/>
        <end position="133"/>
    </location>
</feature>
<proteinExistence type="predicted"/>
<comment type="caution">
    <text evidence="2">The sequence shown here is derived from an EMBL/GenBank/DDBJ whole genome shotgun (WGS) entry which is preliminary data.</text>
</comment>
<protein>
    <submittedName>
        <fullName evidence="2">Uncharacterized protein</fullName>
    </submittedName>
</protein>
<organism evidence="2 3">
    <name type="scientific">Actinomadura gamaensis</name>
    <dbReference type="NCBI Taxonomy" id="1763541"/>
    <lineage>
        <taxon>Bacteria</taxon>
        <taxon>Bacillati</taxon>
        <taxon>Actinomycetota</taxon>
        <taxon>Actinomycetes</taxon>
        <taxon>Streptosporangiales</taxon>
        <taxon>Thermomonosporaceae</taxon>
        <taxon>Actinomadura</taxon>
    </lineage>
</organism>
<gene>
    <name evidence="2" type="ORF">ACFPCY_33740</name>
</gene>
<dbReference type="RefSeq" id="WP_378262092.1">
    <property type="nucleotide sequence ID" value="NZ_JBHSIT010000012.1"/>
</dbReference>
<evidence type="ECO:0000313" key="2">
    <source>
        <dbReference type="EMBL" id="MFC4912304.1"/>
    </source>
</evidence>